<dbReference type="OrthoDB" id="1939700at2759"/>
<name>A0A9N7NB47_STRHE</name>
<feature type="compositionally biased region" description="Basic residues" evidence="1">
    <location>
        <begin position="299"/>
        <end position="317"/>
    </location>
</feature>
<feature type="compositionally biased region" description="Polar residues" evidence="1">
    <location>
        <begin position="349"/>
        <end position="363"/>
    </location>
</feature>
<dbReference type="AlphaFoldDB" id="A0A9N7NB47"/>
<keyword evidence="5" id="KW-1185">Reference proteome</keyword>
<accession>A0A9N7NB47</accession>
<feature type="domain" description="DUF4378" evidence="2">
    <location>
        <begin position="405"/>
        <end position="560"/>
    </location>
</feature>
<evidence type="ECO:0008006" key="6">
    <source>
        <dbReference type="Google" id="ProtNLM"/>
    </source>
</evidence>
<dbReference type="InterPro" id="IPR032795">
    <property type="entry name" value="DUF3741-assoc"/>
</dbReference>
<gene>
    <name evidence="4" type="ORF">SHERM_26171</name>
</gene>
<feature type="region of interest" description="Disordered" evidence="1">
    <location>
        <begin position="298"/>
        <end position="379"/>
    </location>
</feature>
<evidence type="ECO:0000313" key="5">
    <source>
        <dbReference type="Proteomes" id="UP001153555"/>
    </source>
</evidence>
<organism evidence="4 5">
    <name type="scientific">Striga hermonthica</name>
    <name type="common">Purple witchweed</name>
    <name type="synonym">Buchnera hermonthica</name>
    <dbReference type="NCBI Taxonomy" id="68872"/>
    <lineage>
        <taxon>Eukaryota</taxon>
        <taxon>Viridiplantae</taxon>
        <taxon>Streptophyta</taxon>
        <taxon>Embryophyta</taxon>
        <taxon>Tracheophyta</taxon>
        <taxon>Spermatophyta</taxon>
        <taxon>Magnoliopsida</taxon>
        <taxon>eudicotyledons</taxon>
        <taxon>Gunneridae</taxon>
        <taxon>Pentapetalae</taxon>
        <taxon>asterids</taxon>
        <taxon>lamiids</taxon>
        <taxon>Lamiales</taxon>
        <taxon>Orobanchaceae</taxon>
        <taxon>Buchnereae</taxon>
        <taxon>Striga</taxon>
    </lineage>
</organism>
<evidence type="ECO:0000313" key="4">
    <source>
        <dbReference type="EMBL" id="CAA0830782.1"/>
    </source>
</evidence>
<evidence type="ECO:0000259" key="3">
    <source>
        <dbReference type="Pfam" id="PF14383"/>
    </source>
</evidence>
<feature type="domain" description="DUF3741" evidence="3">
    <location>
        <begin position="130"/>
        <end position="147"/>
    </location>
</feature>
<dbReference type="Pfam" id="PF14383">
    <property type="entry name" value="VARLMGL"/>
    <property type="match status" value="1"/>
</dbReference>
<protein>
    <recommendedName>
        <fullName evidence="6">DUF3741 domain-containing protein</fullName>
    </recommendedName>
</protein>
<evidence type="ECO:0000259" key="2">
    <source>
        <dbReference type="Pfam" id="PF14309"/>
    </source>
</evidence>
<sequence>MVREWLQWVGRRRRRSKGKDGEEMSSSGGCISAVFQIFDLQHHPFRHHTHFLHEQSTTKFEGLEAPRNSLEAVEEADAVKATSSIISQSKEEEEEEEVGINKIKTKISSVSTKEEHNYNASSDCSPGPITTPNLVARLMGLDLLPQSINSNSTPKAKLHIHKRTASDDIGIGARRKSGIEYHRLSLQINKETQFAISGKMKGKNATTFNKEKVRAAAGLVDITNTYHGDREAEKIMRRDKNLSLSHKNNNADQPRGILRDGNKVGVGNGNISSAVGKLQTAPQTFDYSIADQKSEAFVRKGRANNNQKKRKNVKKEKKKESASSEIVNVNGPTFLPVKKDPSPPATKLPQKQSQQVSDALSSKRSTRLSRNLGRSYKQASLQPDQISTVLPDRINGCATAPEYRQYIQKILKRAGLNNRFSPSTLGKWHTASHPLDPSIFYHLELAVAGGGAGILSRRCNRKLIFQLADELLAEILKPKLDFKPWADVSTIPADNLDMCGELCRRIGDFPAADCRVLEDIDSLIERDLRGSILNNGFLEEERERLVCEIEGEITEWLVRETAAVVHGGDAEEGGAGRRQVARAEGRRHVRLLVGNHPRGG</sequence>
<evidence type="ECO:0000256" key="1">
    <source>
        <dbReference type="SAM" id="MobiDB-lite"/>
    </source>
</evidence>
<proteinExistence type="predicted"/>
<comment type="caution">
    <text evidence="4">The sequence shown here is derived from an EMBL/GenBank/DDBJ whole genome shotgun (WGS) entry which is preliminary data.</text>
</comment>
<dbReference type="EMBL" id="CACSLK010027831">
    <property type="protein sequence ID" value="CAA0830782.1"/>
    <property type="molecule type" value="Genomic_DNA"/>
</dbReference>
<dbReference type="Pfam" id="PF14309">
    <property type="entry name" value="DUF4378"/>
    <property type="match status" value="1"/>
</dbReference>
<dbReference type="PANTHER" id="PTHR37751:SF1">
    <property type="entry name" value="LOW PROTEIN: M-PHASE INDUCER PHOSPHATASE-LIKE PROTEIN"/>
    <property type="match status" value="1"/>
</dbReference>
<reference evidence="4" key="1">
    <citation type="submission" date="2019-12" db="EMBL/GenBank/DDBJ databases">
        <authorList>
            <person name="Scholes J."/>
        </authorList>
    </citation>
    <scope>NUCLEOTIDE SEQUENCE</scope>
</reference>
<dbReference type="Proteomes" id="UP001153555">
    <property type="component" value="Unassembled WGS sequence"/>
</dbReference>
<dbReference type="InterPro" id="IPR025486">
    <property type="entry name" value="DUF4378"/>
</dbReference>
<dbReference type="PANTHER" id="PTHR37751">
    <property type="entry name" value="LOW PROTEIN: M-PHASE INDUCER PHOSPHATASE-LIKE PROTEIN"/>
    <property type="match status" value="1"/>
</dbReference>